<name>A0A9Q3DLU5_9BASI</name>
<evidence type="ECO:0000313" key="1">
    <source>
        <dbReference type="EMBL" id="MBW0503360.1"/>
    </source>
</evidence>
<dbReference type="AlphaFoldDB" id="A0A9Q3DLU5"/>
<organism evidence="1 2">
    <name type="scientific">Austropuccinia psidii MF-1</name>
    <dbReference type="NCBI Taxonomy" id="1389203"/>
    <lineage>
        <taxon>Eukaryota</taxon>
        <taxon>Fungi</taxon>
        <taxon>Dikarya</taxon>
        <taxon>Basidiomycota</taxon>
        <taxon>Pucciniomycotina</taxon>
        <taxon>Pucciniomycetes</taxon>
        <taxon>Pucciniales</taxon>
        <taxon>Sphaerophragmiaceae</taxon>
        <taxon>Austropuccinia</taxon>
    </lineage>
</organism>
<reference evidence="1" key="1">
    <citation type="submission" date="2021-03" db="EMBL/GenBank/DDBJ databases">
        <title>Draft genome sequence of rust myrtle Austropuccinia psidii MF-1, a brazilian biotype.</title>
        <authorList>
            <person name="Quecine M.C."/>
            <person name="Pachon D.M.R."/>
            <person name="Bonatelli M.L."/>
            <person name="Correr F.H."/>
            <person name="Franceschini L.M."/>
            <person name="Leite T.F."/>
            <person name="Margarido G.R.A."/>
            <person name="Almeida C.A."/>
            <person name="Ferrarezi J.A."/>
            <person name="Labate C.A."/>
        </authorList>
    </citation>
    <scope>NUCLEOTIDE SEQUENCE</scope>
    <source>
        <strain evidence="1">MF-1</strain>
    </source>
</reference>
<dbReference type="OrthoDB" id="2507171at2759"/>
<keyword evidence="2" id="KW-1185">Reference proteome</keyword>
<accession>A0A9Q3DLU5</accession>
<protein>
    <submittedName>
        <fullName evidence="1">Uncharacterized protein</fullName>
    </submittedName>
</protein>
<sequence length="162" mass="18342">MLQWQIPIQEYRGNMTIVHKDRNIHKSVDGLIRWPLPNNIYNPAYVPEEASPQIPIEGISVTDLNTTFFKEPSRYAPAAVPPYPPSPTLTLPHPCRLTCSHSCLPSRYSSDAALMPPYAFAPPPYILRPLQSLRSRSSLKISFQRWHFISAAYHPHASALDP</sequence>
<dbReference type="EMBL" id="AVOT02017327">
    <property type="protein sequence ID" value="MBW0503360.1"/>
    <property type="molecule type" value="Genomic_DNA"/>
</dbReference>
<comment type="caution">
    <text evidence="1">The sequence shown here is derived from an EMBL/GenBank/DDBJ whole genome shotgun (WGS) entry which is preliminary data.</text>
</comment>
<evidence type="ECO:0000313" key="2">
    <source>
        <dbReference type="Proteomes" id="UP000765509"/>
    </source>
</evidence>
<gene>
    <name evidence="1" type="ORF">O181_043075</name>
</gene>
<proteinExistence type="predicted"/>
<dbReference type="Proteomes" id="UP000765509">
    <property type="component" value="Unassembled WGS sequence"/>
</dbReference>